<dbReference type="Gene3D" id="1.10.357.10">
    <property type="entry name" value="Tetracycline Repressor, domain 2"/>
    <property type="match status" value="1"/>
</dbReference>
<dbReference type="InterPro" id="IPR025996">
    <property type="entry name" value="MT1864/Rv1816-like_C"/>
</dbReference>
<dbReference type="Proteomes" id="UP000029868">
    <property type="component" value="Unassembled WGS sequence"/>
</dbReference>
<evidence type="ECO:0000313" key="6">
    <source>
        <dbReference type="EMBL" id="KGJ93982.1"/>
    </source>
</evidence>
<comment type="caution">
    <text evidence="6">The sequence shown here is derived from an EMBL/GenBank/DDBJ whole genome shotgun (WGS) entry which is preliminary data.</text>
</comment>
<gene>
    <name evidence="6" type="ORF">GAB14E_2537</name>
</gene>
<dbReference type="PROSITE" id="PS50977">
    <property type="entry name" value="HTH_TETR_2"/>
    <property type="match status" value="1"/>
</dbReference>
<name>A0A099KVU8_COLPS</name>
<dbReference type="PANTHER" id="PTHR43479:SF11">
    <property type="entry name" value="ACREF_ENVCD OPERON REPRESSOR-RELATED"/>
    <property type="match status" value="1"/>
</dbReference>
<organism evidence="6 7">
    <name type="scientific">Colwellia psychrerythraea</name>
    <name type="common">Vibrio psychroerythus</name>
    <dbReference type="NCBI Taxonomy" id="28229"/>
    <lineage>
        <taxon>Bacteria</taxon>
        <taxon>Pseudomonadati</taxon>
        <taxon>Pseudomonadota</taxon>
        <taxon>Gammaproteobacteria</taxon>
        <taxon>Alteromonadales</taxon>
        <taxon>Colwelliaceae</taxon>
        <taxon>Colwellia</taxon>
    </lineage>
</organism>
<dbReference type="OrthoDB" id="5293556at2"/>
<dbReference type="Pfam" id="PF13305">
    <property type="entry name" value="TetR_C_33"/>
    <property type="match status" value="1"/>
</dbReference>
<dbReference type="InterPro" id="IPR036271">
    <property type="entry name" value="Tet_transcr_reg_TetR-rel_C_sf"/>
</dbReference>
<dbReference type="PANTHER" id="PTHR43479">
    <property type="entry name" value="ACREF/ENVCD OPERON REPRESSOR-RELATED"/>
    <property type="match status" value="1"/>
</dbReference>
<evidence type="ECO:0000259" key="5">
    <source>
        <dbReference type="PROSITE" id="PS50977"/>
    </source>
</evidence>
<protein>
    <submittedName>
        <fullName evidence="6">Transcriptional regulator, TetR family</fullName>
    </submittedName>
</protein>
<dbReference type="GO" id="GO:0003677">
    <property type="term" value="F:DNA binding"/>
    <property type="evidence" value="ECO:0007669"/>
    <property type="project" value="UniProtKB-UniRule"/>
</dbReference>
<dbReference type="InterPro" id="IPR001647">
    <property type="entry name" value="HTH_TetR"/>
</dbReference>
<dbReference type="PRINTS" id="PR00455">
    <property type="entry name" value="HTHTETR"/>
</dbReference>
<sequence length="207" mass="23493">MKNTPEKSKYHHGDLRTTLLTVAGEMLKEGGIEEVSLRKLAARVGVSRTAPYHHFKDKNALLCGIAESGFTQLHQMNKSSFKAEGPSTKEKFSSFIHEYVNFAKANPDLYELMFGRTIWKHENSSKESTQKLRDAAYPCFQYQVAMTREWQQLKLLNHSGEESALRASQVLWGTVHGIAKLLIDGIYTDVAHVEEICDYAVDMFLVH</sequence>
<feature type="DNA-binding region" description="H-T-H motif" evidence="4">
    <location>
        <begin position="36"/>
        <end position="55"/>
    </location>
</feature>
<accession>A0A099KVU8</accession>
<keyword evidence="3" id="KW-0804">Transcription</keyword>
<dbReference type="EMBL" id="JQEC01000021">
    <property type="protein sequence ID" value="KGJ93982.1"/>
    <property type="molecule type" value="Genomic_DNA"/>
</dbReference>
<dbReference type="Pfam" id="PF00440">
    <property type="entry name" value="TetR_N"/>
    <property type="match status" value="1"/>
</dbReference>
<dbReference type="SUPFAM" id="SSF46689">
    <property type="entry name" value="Homeodomain-like"/>
    <property type="match status" value="1"/>
</dbReference>
<reference evidence="6 7" key="1">
    <citation type="submission" date="2014-08" db="EMBL/GenBank/DDBJ databases">
        <title>Genomic and Phenotypic Diversity of Colwellia psychrerythraea strains from Disparate Marine Basins.</title>
        <authorList>
            <person name="Techtmann S.M."/>
            <person name="Stelling S.C."/>
            <person name="Utturkar S.M."/>
            <person name="Alshibli N."/>
            <person name="Harris A."/>
            <person name="Brown S.D."/>
            <person name="Hazen T.C."/>
        </authorList>
    </citation>
    <scope>NUCLEOTIDE SEQUENCE [LARGE SCALE GENOMIC DNA]</scope>
    <source>
        <strain evidence="6 7">GAB14E</strain>
    </source>
</reference>
<dbReference type="PATRIC" id="fig|28229.3.peg.2160"/>
<feature type="domain" description="HTH tetR-type" evidence="5">
    <location>
        <begin position="13"/>
        <end position="73"/>
    </location>
</feature>
<evidence type="ECO:0000256" key="1">
    <source>
        <dbReference type="ARBA" id="ARBA00023015"/>
    </source>
</evidence>
<dbReference type="InterPro" id="IPR050624">
    <property type="entry name" value="HTH-type_Tx_Regulator"/>
</dbReference>
<dbReference type="RefSeq" id="WP_033082182.1">
    <property type="nucleotide sequence ID" value="NZ_JQEC01000021.1"/>
</dbReference>
<dbReference type="InterPro" id="IPR009057">
    <property type="entry name" value="Homeodomain-like_sf"/>
</dbReference>
<evidence type="ECO:0000313" key="7">
    <source>
        <dbReference type="Proteomes" id="UP000029868"/>
    </source>
</evidence>
<dbReference type="SUPFAM" id="SSF48498">
    <property type="entry name" value="Tetracyclin repressor-like, C-terminal domain"/>
    <property type="match status" value="1"/>
</dbReference>
<keyword evidence="1" id="KW-0805">Transcription regulation</keyword>
<evidence type="ECO:0000256" key="2">
    <source>
        <dbReference type="ARBA" id="ARBA00023125"/>
    </source>
</evidence>
<keyword evidence="2 4" id="KW-0238">DNA-binding</keyword>
<evidence type="ECO:0000256" key="3">
    <source>
        <dbReference type="ARBA" id="ARBA00023163"/>
    </source>
</evidence>
<proteinExistence type="predicted"/>
<dbReference type="AlphaFoldDB" id="A0A099KVU8"/>
<evidence type="ECO:0000256" key="4">
    <source>
        <dbReference type="PROSITE-ProRule" id="PRU00335"/>
    </source>
</evidence>